<dbReference type="AlphaFoldDB" id="A0A1F5Z8B4"/>
<accession>A0A1F5Z8B4</accession>
<dbReference type="InterPro" id="IPR023468">
    <property type="entry name" value="Riboflavin_kinase"/>
</dbReference>
<keyword evidence="4" id="KW-0808">Transferase</keyword>
<sequence>MATDNMHKTSIIPGKKIGRTLGFPTINLKETVFLKKIKKGVYAVKVNLSGDSYLGLFYKGPRLIIGDLETSYEIYILDFTKKTHGRDLSFNILFKIRDVISFSGSDDYKLQLKKDIEKARDLAGTLK</sequence>
<dbReference type="SMART" id="SM00904">
    <property type="entry name" value="Flavokinase"/>
    <property type="match status" value="1"/>
</dbReference>
<name>A0A1F5Z8B4_9BACT</name>
<evidence type="ECO:0000256" key="5">
    <source>
        <dbReference type="ARBA" id="ARBA00022741"/>
    </source>
</evidence>
<protein>
    <recommendedName>
        <fullName evidence="1">riboflavin kinase</fullName>
        <ecNumber evidence="1">2.7.1.26</ecNumber>
    </recommendedName>
</protein>
<dbReference type="EC" id="2.7.1.26" evidence="1"/>
<proteinExistence type="predicted"/>
<dbReference type="PANTHER" id="PTHR22749:SF6">
    <property type="entry name" value="RIBOFLAVIN KINASE"/>
    <property type="match status" value="1"/>
</dbReference>
<comment type="catalytic activity">
    <reaction evidence="7">
        <text>riboflavin + ATP = FMN + ADP + H(+)</text>
        <dbReference type="Rhea" id="RHEA:14357"/>
        <dbReference type="ChEBI" id="CHEBI:15378"/>
        <dbReference type="ChEBI" id="CHEBI:30616"/>
        <dbReference type="ChEBI" id="CHEBI:57986"/>
        <dbReference type="ChEBI" id="CHEBI:58210"/>
        <dbReference type="ChEBI" id="CHEBI:456216"/>
        <dbReference type="EC" id="2.7.1.26"/>
    </reaction>
</comment>
<evidence type="ECO:0000256" key="7">
    <source>
        <dbReference type="ARBA" id="ARBA00047880"/>
    </source>
</evidence>
<keyword evidence="6" id="KW-0067">ATP-binding</keyword>
<dbReference type="SUPFAM" id="SSF82114">
    <property type="entry name" value="Riboflavin kinase-like"/>
    <property type="match status" value="1"/>
</dbReference>
<gene>
    <name evidence="9" type="ORF">A2777_02855</name>
</gene>
<reference evidence="9 10" key="1">
    <citation type="journal article" date="2016" name="Nat. Commun.">
        <title>Thousands of microbial genomes shed light on interconnected biogeochemical processes in an aquifer system.</title>
        <authorList>
            <person name="Anantharaman K."/>
            <person name="Brown C.T."/>
            <person name="Hug L.A."/>
            <person name="Sharon I."/>
            <person name="Castelle C.J."/>
            <person name="Probst A.J."/>
            <person name="Thomas B.C."/>
            <person name="Singh A."/>
            <person name="Wilkins M.J."/>
            <person name="Karaoz U."/>
            <person name="Brodie E.L."/>
            <person name="Williams K.H."/>
            <person name="Hubbard S.S."/>
            <person name="Banfield J.F."/>
        </authorList>
    </citation>
    <scope>NUCLEOTIDE SEQUENCE [LARGE SCALE GENOMIC DNA]</scope>
</reference>
<dbReference type="InterPro" id="IPR023465">
    <property type="entry name" value="Riboflavin_kinase_dom_sf"/>
</dbReference>
<evidence type="ECO:0000256" key="3">
    <source>
        <dbReference type="ARBA" id="ARBA00022643"/>
    </source>
</evidence>
<dbReference type="EMBL" id="MFJF01000002">
    <property type="protein sequence ID" value="OGG08362.1"/>
    <property type="molecule type" value="Genomic_DNA"/>
</dbReference>
<evidence type="ECO:0000313" key="10">
    <source>
        <dbReference type="Proteomes" id="UP000177354"/>
    </source>
</evidence>
<organism evidence="9 10">
    <name type="scientific">Candidatus Gottesmanbacteria bacterium RIFCSPHIGHO2_01_FULL_40_15</name>
    <dbReference type="NCBI Taxonomy" id="1798376"/>
    <lineage>
        <taxon>Bacteria</taxon>
        <taxon>Candidatus Gottesmaniibacteriota</taxon>
    </lineage>
</organism>
<dbReference type="GO" id="GO:0009398">
    <property type="term" value="P:FMN biosynthetic process"/>
    <property type="evidence" value="ECO:0007669"/>
    <property type="project" value="TreeGrafter"/>
</dbReference>
<dbReference type="Pfam" id="PF01687">
    <property type="entry name" value="Flavokinase"/>
    <property type="match status" value="1"/>
</dbReference>
<dbReference type="PANTHER" id="PTHR22749">
    <property type="entry name" value="RIBOFLAVIN KINASE/FMN ADENYLYLTRANSFERASE"/>
    <property type="match status" value="1"/>
</dbReference>
<dbReference type="Proteomes" id="UP000177354">
    <property type="component" value="Unassembled WGS sequence"/>
</dbReference>
<keyword evidence="2" id="KW-0285">Flavoprotein</keyword>
<evidence type="ECO:0000256" key="6">
    <source>
        <dbReference type="ARBA" id="ARBA00022840"/>
    </source>
</evidence>
<evidence type="ECO:0000313" key="9">
    <source>
        <dbReference type="EMBL" id="OGG08362.1"/>
    </source>
</evidence>
<dbReference type="GO" id="GO:0008531">
    <property type="term" value="F:riboflavin kinase activity"/>
    <property type="evidence" value="ECO:0007669"/>
    <property type="project" value="UniProtKB-EC"/>
</dbReference>
<keyword evidence="5" id="KW-0547">Nucleotide-binding</keyword>
<evidence type="ECO:0000256" key="2">
    <source>
        <dbReference type="ARBA" id="ARBA00022630"/>
    </source>
</evidence>
<dbReference type="InterPro" id="IPR015865">
    <property type="entry name" value="Riboflavin_kinase_bac/euk"/>
</dbReference>
<feature type="domain" description="Riboflavin kinase" evidence="8">
    <location>
        <begin position="11"/>
        <end position="124"/>
    </location>
</feature>
<evidence type="ECO:0000256" key="1">
    <source>
        <dbReference type="ARBA" id="ARBA00012105"/>
    </source>
</evidence>
<comment type="caution">
    <text evidence="9">The sequence shown here is derived from an EMBL/GenBank/DDBJ whole genome shotgun (WGS) entry which is preliminary data.</text>
</comment>
<dbReference type="Gene3D" id="2.40.30.30">
    <property type="entry name" value="Riboflavin kinase-like"/>
    <property type="match status" value="1"/>
</dbReference>
<keyword evidence="3" id="KW-0288">FMN</keyword>
<dbReference type="GO" id="GO:0005524">
    <property type="term" value="F:ATP binding"/>
    <property type="evidence" value="ECO:0007669"/>
    <property type="project" value="UniProtKB-KW"/>
</dbReference>
<evidence type="ECO:0000259" key="8">
    <source>
        <dbReference type="SMART" id="SM00904"/>
    </source>
</evidence>
<evidence type="ECO:0000256" key="4">
    <source>
        <dbReference type="ARBA" id="ARBA00022679"/>
    </source>
</evidence>
<dbReference type="GO" id="GO:0009231">
    <property type="term" value="P:riboflavin biosynthetic process"/>
    <property type="evidence" value="ECO:0007669"/>
    <property type="project" value="InterPro"/>
</dbReference>